<name>A0A0F9P3B8_9ZZZZ</name>
<reference evidence="1" key="1">
    <citation type="journal article" date="2015" name="Nature">
        <title>Complex archaea that bridge the gap between prokaryotes and eukaryotes.</title>
        <authorList>
            <person name="Spang A."/>
            <person name="Saw J.H."/>
            <person name="Jorgensen S.L."/>
            <person name="Zaremba-Niedzwiedzka K."/>
            <person name="Martijn J."/>
            <person name="Lind A.E."/>
            <person name="van Eijk R."/>
            <person name="Schleper C."/>
            <person name="Guy L."/>
            <person name="Ettema T.J."/>
        </authorList>
    </citation>
    <scope>NUCLEOTIDE SEQUENCE</scope>
</reference>
<sequence>MPPIVFASAFGRIFVHAQAAVNRQIGVTASRNALREGGLHFSNQAYSQAHAVAARLNVIRRLELTANLAARPHAGRILRGPWKGARKWGQVVQLTTRDLGTGKVNVWDVNIPTDRLMTRQEAVDIAVQKVAPDIDEYQTELIGAQYAYTRGRA</sequence>
<evidence type="ECO:0000313" key="1">
    <source>
        <dbReference type="EMBL" id="KKM95585.1"/>
    </source>
</evidence>
<proteinExistence type="predicted"/>
<organism evidence="1">
    <name type="scientific">marine sediment metagenome</name>
    <dbReference type="NCBI Taxonomy" id="412755"/>
    <lineage>
        <taxon>unclassified sequences</taxon>
        <taxon>metagenomes</taxon>
        <taxon>ecological metagenomes</taxon>
    </lineage>
</organism>
<comment type="caution">
    <text evidence="1">The sequence shown here is derived from an EMBL/GenBank/DDBJ whole genome shotgun (WGS) entry which is preliminary data.</text>
</comment>
<protein>
    <submittedName>
        <fullName evidence="1">Uncharacterized protein</fullName>
    </submittedName>
</protein>
<dbReference type="EMBL" id="LAZR01005989">
    <property type="protein sequence ID" value="KKM95585.1"/>
    <property type="molecule type" value="Genomic_DNA"/>
</dbReference>
<accession>A0A0F9P3B8</accession>
<dbReference type="AlphaFoldDB" id="A0A0F9P3B8"/>
<gene>
    <name evidence="1" type="ORF">LCGC14_1186680</name>
</gene>